<dbReference type="PANTHER" id="PTHR43867">
    <property type="entry name" value="CELLULOSE SYNTHASE CATALYTIC SUBUNIT A [UDP-FORMING]"/>
    <property type="match status" value="1"/>
</dbReference>
<comment type="subcellular location">
    <subcellularLocation>
        <location evidence="1">Cell inner membrane</location>
        <topology evidence="1">Multi-pass membrane protein</topology>
    </subcellularLocation>
</comment>
<evidence type="ECO:0000256" key="12">
    <source>
        <dbReference type="SAM" id="Phobius"/>
    </source>
</evidence>
<keyword evidence="8" id="KW-0135">Cellulose biosynthesis</keyword>
<feature type="transmembrane region" description="Helical" evidence="12">
    <location>
        <begin position="445"/>
        <end position="465"/>
    </location>
</feature>
<dbReference type="InterPro" id="IPR050321">
    <property type="entry name" value="Glycosyltr_2/OpgH_subfam"/>
</dbReference>
<dbReference type="Gene3D" id="3.90.550.10">
    <property type="entry name" value="Spore Coat Polysaccharide Biosynthesis Protein SpsA, Chain A"/>
    <property type="match status" value="1"/>
</dbReference>
<evidence type="ECO:0000256" key="9">
    <source>
        <dbReference type="ARBA" id="ARBA00022989"/>
    </source>
</evidence>
<dbReference type="Pfam" id="PF07238">
    <property type="entry name" value="PilZ"/>
    <property type="match status" value="1"/>
</dbReference>
<dbReference type="GO" id="GO:0035438">
    <property type="term" value="F:cyclic-di-GMP binding"/>
    <property type="evidence" value="ECO:0007669"/>
    <property type="project" value="InterPro"/>
</dbReference>
<dbReference type="CDD" id="cd06421">
    <property type="entry name" value="CESA_CelA_like"/>
    <property type="match status" value="1"/>
</dbReference>
<dbReference type="Gene3D" id="2.40.10.220">
    <property type="entry name" value="predicted glycosyltransferase like domains"/>
    <property type="match status" value="1"/>
</dbReference>
<evidence type="ECO:0000256" key="10">
    <source>
        <dbReference type="ARBA" id="ARBA00023136"/>
    </source>
</evidence>
<evidence type="ECO:0000256" key="5">
    <source>
        <dbReference type="ARBA" id="ARBA00022676"/>
    </source>
</evidence>
<feature type="transmembrane region" description="Helical" evidence="12">
    <location>
        <begin position="12"/>
        <end position="31"/>
    </location>
</feature>
<dbReference type="GO" id="GO:0006011">
    <property type="term" value="P:UDP-alpha-D-glucose metabolic process"/>
    <property type="evidence" value="ECO:0007669"/>
    <property type="project" value="InterPro"/>
</dbReference>
<organism evidence="15 16">
    <name type="scientific">Heliomicrobium gestii</name>
    <name type="common">Heliobacterium gestii</name>
    <dbReference type="NCBI Taxonomy" id="2699"/>
    <lineage>
        <taxon>Bacteria</taxon>
        <taxon>Bacillati</taxon>
        <taxon>Bacillota</taxon>
        <taxon>Clostridia</taxon>
        <taxon>Eubacteriales</taxon>
        <taxon>Heliobacteriaceae</taxon>
        <taxon>Heliomicrobium</taxon>
    </lineage>
</organism>
<comment type="caution">
    <text evidence="15">The sequence shown here is derived from an EMBL/GenBank/DDBJ whole genome shotgun (WGS) entry which is preliminary data.</text>
</comment>
<evidence type="ECO:0000256" key="4">
    <source>
        <dbReference type="ARBA" id="ARBA00022519"/>
    </source>
</evidence>
<evidence type="ECO:0000256" key="1">
    <source>
        <dbReference type="ARBA" id="ARBA00004429"/>
    </source>
</evidence>
<name>A0A845LGJ9_HELGE</name>
<keyword evidence="3" id="KW-1003">Cell membrane</keyword>
<evidence type="ECO:0000256" key="8">
    <source>
        <dbReference type="ARBA" id="ARBA00022916"/>
    </source>
</evidence>
<sequence>MEKQGKRDYRRYGMTALVIAANISSWLYLGWRTAETLPDSGVALIWGSLLLISEWIQAGQSVVFYSLSLHPSRREPPALPLQPPAVDVFVATYNEPKHILRSTVAGCRNLEYPEEQLRIWLCDDDRREEVRQLAEEMGVGYFSRRTNEDAKAGNLNNALGHTQGELIVTLDADMIPRPEFLQRTVGFFTDEKLAFVQAPQAFYNQDIFQYNLLQGWNIPNEQDMFMRVVQAGRDRHNAAMYIGSNTVFRRSALAAIGGFATGTITEDMATGMLLQAKGYRTIYLNEILAEGLSAESFSDYIRQRIRWARGNVQTARKWNPLTVPGLTVAQRLLYGDSVLYWYSGLFKLTFILSPLAYLLLGIPVMQTDVQGILTFWLPQFVLSAICFRLCTGKMRDIFWSNIYETAVAPAVLRAVLGETLFGKGAKFEVTPKGVTGQRHFFHRRLAAPHLILLMLSLAGLLVGSYRLYEGGGGEAGAILVNLFWAIYNVGGLSGAVLLAWEPPRMREKERFERSYQAALTVSTSGERTHSFEAVTLDISESGCCLLLRQAQPLPAHVGVDIFGGEHHTLQGRVVYCDNHPRGYRVAIAFEPMEKPVFQLWIREVYGKKPKEAFPSMGNRFGWLDLFPRYISHLLLRRLPKRQQTGRLRVMGAFQREREAAGERR</sequence>
<dbReference type="InterPro" id="IPR029044">
    <property type="entry name" value="Nucleotide-diphossugar_trans"/>
</dbReference>
<evidence type="ECO:0000256" key="3">
    <source>
        <dbReference type="ARBA" id="ARBA00022475"/>
    </source>
</evidence>
<evidence type="ECO:0000256" key="7">
    <source>
        <dbReference type="ARBA" id="ARBA00022692"/>
    </source>
</evidence>
<evidence type="ECO:0000256" key="11">
    <source>
        <dbReference type="ARBA" id="ARBA00048682"/>
    </source>
</evidence>
<dbReference type="PANTHER" id="PTHR43867:SF2">
    <property type="entry name" value="CELLULOSE SYNTHASE CATALYTIC SUBUNIT A [UDP-FORMING]"/>
    <property type="match status" value="1"/>
</dbReference>
<keyword evidence="4" id="KW-0997">Cell inner membrane</keyword>
<dbReference type="InterPro" id="IPR001173">
    <property type="entry name" value="Glyco_trans_2-like"/>
</dbReference>
<dbReference type="GO" id="GO:0030244">
    <property type="term" value="P:cellulose biosynthetic process"/>
    <property type="evidence" value="ECO:0007669"/>
    <property type="project" value="UniProtKB-KW"/>
</dbReference>
<evidence type="ECO:0000313" key="15">
    <source>
        <dbReference type="EMBL" id="MZP44671.1"/>
    </source>
</evidence>
<proteinExistence type="predicted"/>
<keyword evidence="5" id="KW-0328">Glycosyltransferase</keyword>
<dbReference type="Proteomes" id="UP000471031">
    <property type="component" value="Unassembled WGS sequence"/>
</dbReference>
<feature type="domain" description="Glycosyltransferase 2-like" evidence="14">
    <location>
        <begin position="166"/>
        <end position="360"/>
    </location>
</feature>
<keyword evidence="10 12" id="KW-0472">Membrane</keyword>
<dbReference type="OrthoDB" id="154460at2"/>
<keyword evidence="9 12" id="KW-1133">Transmembrane helix</keyword>
<dbReference type="RefSeq" id="WP_161263240.1">
    <property type="nucleotide sequence ID" value="NZ_JAFBDC010000028.1"/>
</dbReference>
<keyword evidence="16" id="KW-1185">Reference proteome</keyword>
<feature type="transmembrane region" description="Helical" evidence="12">
    <location>
        <begin position="477"/>
        <end position="500"/>
    </location>
</feature>
<dbReference type="GO" id="GO:0016760">
    <property type="term" value="F:cellulose synthase (UDP-forming) activity"/>
    <property type="evidence" value="ECO:0007669"/>
    <property type="project" value="UniProtKB-EC"/>
</dbReference>
<accession>A0A845LGJ9</accession>
<dbReference type="InterPro" id="IPR003919">
    <property type="entry name" value="Cell_synth_A"/>
</dbReference>
<evidence type="ECO:0000256" key="6">
    <source>
        <dbReference type="ARBA" id="ARBA00022679"/>
    </source>
</evidence>
<dbReference type="SUPFAM" id="SSF53448">
    <property type="entry name" value="Nucleotide-diphospho-sugar transferases"/>
    <property type="match status" value="1"/>
</dbReference>
<keyword evidence="6 15" id="KW-0808">Transferase</keyword>
<gene>
    <name evidence="15" type="ORF">GTO89_16780</name>
</gene>
<evidence type="ECO:0000259" key="14">
    <source>
        <dbReference type="Pfam" id="PF13632"/>
    </source>
</evidence>
<comment type="catalytic activity">
    <reaction evidence="11">
        <text>[(1-&gt;4)-beta-D-glucosyl](n) + UDP-alpha-D-glucose = [(1-&gt;4)-beta-D-glucosyl](n+1) + UDP + H(+)</text>
        <dbReference type="Rhea" id="RHEA:19929"/>
        <dbReference type="Rhea" id="RHEA-COMP:10033"/>
        <dbReference type="Rhea" id="RHEA-COMP:10034"/>
        <dbReference type="ChEBI" id="CHEBI:15378"/>
        <dbReference type="ChEBI" id="CHEBI:18246"/>
        <dbReference type="ChEBI" id="CHEBI:58223"/>
        <dbReference type="ChEBI" id="CHEBI:58885"/>
        <dbReference type="EC" id="2.4.1.12"/>
    </reaction>
</comment>
<feature type="transmembrane region" description="Helical" evidence="12">
    <location>
        <begin position="339"/>
        <end position="360"/>
    </location>
</feature>
<dbReference type="Pfam" id="PF13632">
    <property type="entry name" value="Glyco_trans_2_3"/>
    <property type="match status" value="1"/>
</dbReference>
<keyword evidence="7 12" id="KW-0812">Transmembrane</keyword>
<reference evidence="15 16" key="1">
    <citation type="submission" date="2020-01" db="EMBL/GenBank/DDBJ databases">
        <title>Whole genome sequence of Heliobacterium gestii DSM 11169.</title>
        <authorList>
            <person name="Kyndt J.A."/>
            <person name="Meyer T.E."/>
        </authorList>
    </citation>
    <scope>NUCLEOTIDE SEQUENCE [LARGE SCALE GENOMIC DNA]</scope>
    <source>
        <strain evidence="15 16">DSM 11169</strain>
    </source>
</reference>
<feature type="transmembrane region" description="Helical" evidence="12">
    <location>
        <begin position="43"/>
        <end position="67"/>
    </location>
</feature>
<evidence type="ECO:0000313" key="16">
    <source>
        <dbReference type="Proteomes" id="UP000471031"/>
    </source>
</evidence>
<dbReference type="GO" id="GO:0005886">
    <property type="term" value="C:plasma membrane"/>
    <property type="evidence" value="ECO:0007669"/>
    <property type="project" value="UniProtKB-SubCell"/>
</dbReference>
<evidence type="ECO:0000256" key="2">
    <source>
        <dbReference type="ARBA" id="ARBA00012539"/>
    </source>
</evidence>
<evidence type="ECO:0000259" key="13">
    <source>
        <dbReference type="Pfam" id="PF07238"/>
    </source>
</evidence>
<dbReference type="SUPFAM" id="SSF141371">
    <property type="entry name" value="PilZ domain-like"/>
    <property type="match status" value="1"/>
</dbReference>
<dbReference type="PRINTS" id="PR01439">
    <property type="entry name" value="CELLSNTHASEA"/>
</dbReference>
<dbReference type="InterPro" id="IPR009875">
    <property type="entry name" value="PilZ_domain"/>
</dbReference>
<feature type="transmembrane region" description="Helical" evidence="12">
    <location>
        <begin position="372"/>
        <end position="390"/>
    </location>
</feature>
<dbReference type="EMBL" id="WXEX01000027">
    <property type="protein sequence ID" value="MZP44671.1"/>
    <property type="molecule type" value="Genomic_DNA"/>
</dbReference>
<dbReference type="AlphaFoldDB" id="A0A845LGJ9"/>
<feature type="domain" description="PilZ" evidence="13">
    <location>
        <begin position="508"/>
        <end position="599"/>
    </location>
</feature>
<protein>
    <recommendedName>
        <fullName evidence="2">cellulose synthase (UDP-forming)</fullName>
        <ecNumber evidence="2">2.4.1.12</ecNumber>
    </recommendedName>
</protein>
<dbReference type="EC" id="2.4.1.12" evidence="2"/>